<sequence length="197" mass="22496">MSKLFSKFLGFFSSRKLVGVDKAGNRYFTRAEEIDGIVKEKRWVIFKDEAEPTSIPGKDGSPDLKSFIQQFPEASFAQRSGLQSQQDLAQLINLEHGNHRHESRLSQSTYSSHLTEIIKLAEETGVQLCLIPTRCFVPTWYFDSVLVTPQLNTAILDQFMVPHIRYPNYVGLSWILLYFSASKESNLQKELCSSIVR</sequence>
<reference evidence="2 3" key="1">
    <citation type="submission" date="2020-08" db="EMBL/GenBank/DDBJ databases">
        <title>Plant Genome Project.</title>
        <authorList>
            <person name="Zhang R.-G."/>
        </authorList>
    </citation>
    <scope>NUCLEOTIDE SEQUENCE [LARGE SCALE GENOMIC DNA]</scope>
    <source>
        <tissue evidence="2">Rhizome</tissue>
    </source>
</reference>
<dbReference type="AlphaFoldDB" id="A0A8J5HRH2"/>
<keyword evidence="3" id="KW-1185">Reference proteome</keyword>
<protein>
    <submittedName>
        <fullName evidence="2">Uncharacterized protein</fullName>
    </submittedName>
</protein>
<dbReference type="InterPro" id="IPR007763">
    <property type="entry name" value="NDUFA12"/>
</dbReference>
<comment type="caution">
    <text evidence="2">The sequence shown here is derived from an EMBL/GenBank/DDBJ whole genome shotgun (WGS) entry which is preliminary data.</text>
</comment>
<gene>
    <name evidence="2" type="ORF">ZIOFF_015650</name>
</gene>
<dbReference type="EMBL" id="JACMSC010000004">
    <property type="protein sequence ID" value="KAG6525684.1"/>
    <property type="molecule type" value="Genomic_DNA"/>
</dbReference>
<proteinExistence type="inferred from homology"/>
<evidence type="ECO:0000256" key="1">
    <source>
        <dbReference type="ARBA" id="ARBA00007355"/>
    </source>
</evidence>
<name>A0A8J5HRH2_ZINOF</name>
<accession>A0A8J5HRH2</accession>
<comment type="similarity">
    <text evidence="1">Belongs to the complex I NDUFA12 subunit family.</text>
</comment>
<evidence type="ECO:0000313" key="2">
    <source>
        <dbReference type="EMBL" id="KAG6525684.1"/>
    </source>
</evidence>
<evidence type="ECO:0000313" key="3">
    <source>
        <dbReference type="Proteomes" id="UP000734854"/>
    </source>
</evidence>
<organism evidence="2 3">
    <name type="scientific">Zingiber officinale</name>
    <name type="common">Ginger</name>
    <name type="synonym">Amomum zingiber</name>
    <dbReference type="NCBI Taxonomy" id="94328"/>
    <lineage>
        <taxon>Eukaryota</taxon>
        <taxon>Viridiplantae</taxon>
        <taxon>Streptophyta</taxon>
        <taxon>Embryophyta</taxon>
        <taxon>Tracheophyta</taxon>
        <taxon>Spermatophyta</taxon>
        <taxon>Magnoliopsida</taxon>
        <taxon>Liliopsida</taxon>
        <taxon>Zingiberales</taxon>
        <taxon>Zingiberaceae</taxon>
        <taxon>Zingiber</taxon>
    </lineage>
</organism>
<dbReference type="GO" id="GO:0045271">
    <property type="term" value="C:respiratory chain complex I"/>
    <property type="evidence" value="ECO:0007669"/>
    <property type="project" value="InterPro"/>
</dbReference>
<dbReference type="Proteomes" id="UP000734854">
    <property type="component" value="Unassembled WGS sequence"/>
</dbReference>
<dbReference type="Pfam" id="PF05071">
    <property type="entry name" value="NDUFA12"/>
    <property type="match status" value="1"/>
</dbReference>